<dbReference type="Pfam" id="PF02353">
    <property type="entry name" value="CMAS"/>
    <property type="match status" value="1"/>
</dbReference>
<evidence type="ECO:0000313" key="2">
    <source>
        <dbReference type="Proteomes" id="UP000322244"/>
    </source>
</evidence>
<evidence type="ECO:0000313" key="1">
    <source>
        <dbReference type="EMBL" id="KAA0021794.1"/>
    </source>
</evidence>
<gene>
    <name evidence="1" type="ORF">FOY51_17330</name>
</gene>
<dbReference type="EMBL" id="VLNY01000008">
    <property type="protein sequence ID" value="KAA0021794.1"/>
    <property type="molecule type" value="Genomic_DNA"/>
</dbReference>
<organism evidence="1 2">
    <name type="scientific">Antrihabitans cavernicola</name>
    <dbReference type="NCBI Taxonomy" id="2495913"/>
    <lineage>
        <taxon>Bacteria</taxon>
        <taxon>Bacillati</taxon>
        <taxon>Actinomycetota</taxon>
        <taxon>Actinomycetes</taxon>
        <taxon>Mycobacteriales</taxon>
        <taxon>Nocardiaceae</taxon>
        <taxon>Antrihabitans</taxon>
    </lineage>
</organism>
<protein>
    <recommendedName>
        <fullName evidence="3">SAM-dependent methyltransferase</fullName>
    </recommendedName>
</protein>
<evidence type="ECO:0008006" key="3">
    <source>
        <dbReference type="Google" id="ProtNLM"/>
    </source>
</evidence>
<name>A0A5A7S8J2_9NOCA</name>
<proteinExistence type="predicted"/>
<keyword evidence="2" id="KW-1185">Reference proteome</keyword>
<dbReference type="OrthoDB" id="9782855at2"/>
<dbReference type="AlphaFoldDB" id="A0A5A7S8J2"/>
<dbReference type="Proteomes" id="UP000322244">
    <property type="component" value="Unassembled WGS sequence"/>
</dbReference>
<reference evidence="1 2" key="1">
    <citation type="submission" date="2019-07" db="EMBL/GenBank/DDBJ databases">
        <title>Rhodococcus cavernicolus sp. nov., isolated from a cave.</title>
        <authorList>
            <person name="Lee S.D."/>
        </authorList>
    </citation>
    <scope>NUCLEOTIDE SEQUENCE [LARGE SCALE GENOMIC DNA]</scope>
    <source>
        <strain evidence="1 2">C1-24</strain>
    </source>
</reference>
<sequence length="45" mass="5412">MQRRRAEAIDIAYEATYDTYMKYMTGCAEFFRNGYIDIMQFSLAR</sequence>
<accession>A0A5A7S8J2</accession>
<comment type="caution">
    <text evidence="1">The sequence shown here is derived from an EMBL/GenBank/DDBJ whole genome shotgun (WGS) entry which is preliminary data.</text>
</comment>